<dbReference type="AlphaFoldDB" id="M6HCM6"/>
<protein>
    <submittedName>
        <fullName evidence="1">Uncharacterized protein</fullName>
    </submittedName>
</protein>
<sequence>MQELILLENTFSFSYTELTVSGYSAILLLDQTPTNSL</sequence>
<organism evidence="1 2">
    <name type="scientific">Leptospira interrogans serovar Zanoni str. LT2156</name>
    <dbReference type="NCBI Taxonomy" id="1001601"/>
    <lineage>
        <taxon>Bacteria</taxon>
        <taxon>Pseudomonadati</taxon>
        <taxon>Spirochaetota</taxon>
        <taxon>Spirochaetia</taxon>
        <taxon>Leptospirales</taxon>
        <taxon>Leptospiraceae</taxon>
        <taxon>Leptospira</taxon>
    </lineage>
</organism>
<proteinExistence type="predicted"/>
<reference evidence="1 2" key="1">
    <citation type="submission" date="2013-01" db="EMBL/GenBank/DDBJ databases">
        <authorList>
            <person name="Harkins D.M."/>
            <person name="Durkin A.S."/>
            <person name="Brinkac L.M."/>
            <person name="Haft D.H."/>
            <person name="Selengut J.D."/>
            <person name="Sanka R."/>
            <person name="DePew J."/>
            <person name="Purushe J."/>
            <person name="Tulsiani S.M."/>
            <person name="Graham G.C."/>
            <person name="Burns M.-A."/>
            <person name="Dohnt M.F."/>
            <person name="Smythe L.D."/>
            <person name="McKay D.B."/>
            <person name="Craig S.B."/>
            <person name="Vinetz J.M."/>
            <person name="Sutton G.G."/>
            <person name="Nierman W.C."/>
            <person name="Fouts D.E."/>
        </authorList>
    </citation>
    <scope>NUCLEOTIDE SEQUENCE [LARGE SCALE GENOMIC DNA]</scope>
    <source>
        <strain evidence="1 2">LT2156</strain>
    </source>
</reference>
<evidence type="ECO:0000313" key="1">
    <source>
        <dbReference type="EMBL" id="EMM93187.1"/>
    </source>
</evidence>
<accession>M6HCM6</accession>
<dbReference type="Proteomes" id="UP000012089">
    <property type="component" value="Unassembled WGS sequence"/>
</dbReference>
<gene>
    <name evidence="1" type="ORF">LEP1GSC158_5230</name>
</gene>
<evidence type="ECO:0000313" key="2">
    <source>
        <dbReference type="Proteomes" id="UP000012089"/>
    </source>
</evidence>
<name>M6HCM6_LEPIR</name>
<comment type="caution">
    <text evidence="1">The sequence shown here is derived from an EMBL/GenBank/DDBJ whole genome shotgun (WGS) entry which is preliminary data.</text>
</comment>
<dbReference type="EMBL" id="AFMF02000039">
    <property type="protein sequence ID" value="EMM93187.1"/>
    <property type="molecule type" value="Genomic_DNA"/>
</dbReference>